<evidence type="ECO:0000313" key="2">
    <source>
        <dbReference type="Proteomes" id="UP000006160"/>
    </source>
</evidence>
<dbReference type="Proteomes" id="UP000006160">
    <property type="component" value="Unassembled WGS sequence"/>
</dbReference>
<name>A0A9P2G5L0_CLOBO</name>
<dbReference type="AlphaFoldDB" id="A0A9P2G5L0"/>
<sequence length="89" mass="10495">MDIKKWTGSTKRVYKIKKIYKNIKYEDKKEGVDMATISFDRDIILNEQASEKLLYALSSENKKEIEIADIDVESKIKKGREILKHLFSR</sequence>
<evidence type="ECO:0000313" key="1">
    <source>
        <dbReference type="EMBL" id="EES90395.1"/>
    </source>
</evidence>
<gene>
    <name evidence="1" type="ORF">CLG_B2218</name>
</gene>
<dbReference type="EMBL" id="ACSJ01000013">
    <property type="protein sequence ID" value="EES90395.1"/>
    <property type="molecule type" value="Genomic_DNA"/>
</dbReference>
<organism evidence="1 2">
    <name type="scientific">Clostridium botulinum D str. 1873</name>
    <dbReference type="NCBI Taxonomy" id="592027"/>
    <lineage>
        <taxon>Bacteria</taxon>
        <taxon>Bacillati</taxon>
        <taxon>Bacillota</taxon>
        <taxon>Clostridia</taxon>
        <taxon>Eubacteriales</taxon>
        <taxon>Clostridiaceae</taxon>
        <taxon>Clostridium</taxon>
    </lineage>
</organism>
<comment type="caution">
    <text evidence="1">The sequence shown here is derived from an EMBL/GenBank/DDBJ whole genome shotgun (WGS) entry which is preliminary data.</text>
</comment>
<reference evidence="1 2" key="1">
    <citation type="submission" date="2009-10" db="EMBL/GenBank/DDBJ databases">
        <authorList>
            <person name="Shrivastava S."/>
            <person name="Brinkac L.B."/>
            <person name="Brown J.L."/>
            <person name="Bruce D.B."/>
            <person name="Detter C."/>
            <person name="Green L.D."/>
            <person name="Munk C.A."/>
            <person name="Rogers Y.C."/>
            <person name="Tapia R."/>
            <person name="Saunders E.S."/>
            <person name="Sims D.R."/>
            <person name="Smith L.A."/>
            <person name="Smith T.J."/>
            <person name="Sutton G."/>
            <person name="Brettin T."/>
        </authorList>
    </citation>
    <scope>NUCLEOTIDE SEQUENCE [LARGE SCALE GENOMIC DNA]</scope>
    <source>
        <strain evidence="2">D str. 1873</strain>
    </source>
</reference>
<proteinExistence type="predicted"/>
<accession>A0A9P2G5L0</accession>
<protein>
    <submittedName>
        <fullName evidence="1">Uncharacterized protein</fullName>
    </submittedName>
</protein>